<feature type="domain" description="Guanylate cyclase" evidence="2">
    <location>
        <begin position="487"/>
        <end position="625"/>
    </location>
</feature>
<evidence type="ECO:0000313" key="4">
    <source>
        <dbReference type="Proteomes" id="UP000443582"/>
    </source>
</evidence>
<evidence type="ECO:0000313" key="3">
    <source>
        <dbReference type="EMBL" id="RZF21218.1"/>
    </source>
</evidence>
<dbReference type="Proteomes" id="UP000443582">
    <property type="component" value="Unassembled WGS sequence"/>
</dbReference>
<dbReference type="CDD" id="cd07302">
    <property type="entry name" value="CHD"/>
    <property type="match status" value="1"/>
</dbReference>
<keyword evidence="4" id="KW-1185">Reference proteome</keyword>
<dbReference type="PANTHER" id="PTHR43081">
    <property type="entry name" value="ADENYLATE CYCLASE, TERMINAL-DIFFERENTIATION SPECIFIC-RELATED"/>
    <property type="match status" value="1"/>
</dbReference>
<dbReference type="Pfam" id="PF00211">
    <property type="entry name" value="Guanylate_cyc"/>
    <property type="match status" value="1"/>
</dbReference>
<dbReference type="RefSeq" id="WP_114706285.1">
    <property type="nucleotide sequence ID" value="NZ_QDKL01000002.1"/>
</dbReference>
<evidence type="ECO:0000259" key="2">
    <source>
        <dbReference type="PROSITE" id="PS50125"/>
    </source>
</evidence>
<dbReference type="PROSITE" id="PS50125">
    <property type="entry name" value="GUANYLATE_CYCLASE_2"/>
    <property type="match status" value="1"/>
</dbReference>
<dbReference type="Pfam" id="PF05226">
    <property type="entry name" value="CHASE2"/>
    <property type="match status" value="1"/>
</dbReference>
<dbReference type="PANTHER" id="PTHR43081:SF1">
    <property type="entry name" value="ADENYLATE CYCLASE, TERMINAL-DIFFERENTIATION SPECIFIC"/>
    <property type="match status" value="1"/>
</dbReference>
<feature type="transmembrane region" description="Helical" evidence="1">
    <location>
        <begin position="396"/>
        <end position="417"/>
    </location>
</feature>
<dbReference type="SMART" id="SM01080">
    <property type="entry name" value="CHASE2"/>
    <property type="match status" value="1"/>
</dbReference>
<dbReference type="SMART" id="SM00044">
    <property type="entry name" value="CYCc"/>
    <property type="match status" value="1"/>
</dbReference>
<name>A0ABY0IE42_9BACT</name>
<dbReference type="InterPro" id="IPR029787">
    <property type="entry name" value="Nucleotide_cyclase"/>
</dbReference>
<protein>
    <submittedName>
        <fullName evidence="3">Adenylate/guanylate cyclase domain-containing protein</fullName>
    </submittedName>
</protein>
<reference evidence="4" key="1">
    <citation type="journal article" date="2019" name="Int. J. Syst. Evol. Microbiol.">
        <title>Halobacteriovorax valvorus sp. nov., a novel prokaryotic predator isolated from coastal seawater of China.</title>
        <authorList>
            <person name="Chen M.-X."/>
        </authorList>
    </citation>
    <scope>NUCLEOTIDE SEQUENCE [LARGE SCALE GENOMIC DNA]</scope>
    <source>
        <strain evidence="4">BL9</strain>
    </source>
</reference>
<accession>A0ABY0IE42</accession>
<evidence type="ECO:0000256" key="1">
    <source>
        <dbReference type="SAM" id="Phobius"/>
    </source>
</evidence>
<dbReference type="PROSITE" id="PS51257">
    <property type="entry name" value="PROKAR_LIPOPROTEIN"/>
    <property type="match status" value="1"/>
</dbReference>
<dbReference type="EMBL" id="QDKL01000002">
    <property type="protein sequence ID" value="RZF21218.1"/>
    <property type="molecule type" value="Genomic_DNA"/>
</dbReference>
<feature type="transmembrane region" description="Helical" evidence="1">
    <location>
        <begin position="373"/>
        <end position="390"/>
    </location>
</feature>
<gene>
    <name evidence="3" type="ORF">DAY19_05925</name>
</gene>
<keyword evidence="1" id="KW-0812">Transmembrane</keyword>
<keyword evidence="1" id="KW-1133">Transmembrane helix</keyword>
<feature type="transmembrane region" description="Helical" evidence="1">
    <location>
        <begin position="6"/>
        <end position="26"/>
    </location>
</feature>
<proteinExistence type="predicted"/>
<feature type="transmembrane region" description="Helical" evidence="1">
    <location>
        <begin position="424"/>
        <end position="446"/>
    </location>
</feature>
<dbReference type="InterPro" id="IPR007890">
    <property type="entry name" value="CHASE2"/>
</dbReference>
<dbReference type="SUPFAM" id="SSF55073">
    <property type="entry name" value="Nucleotide cyclase"/>
    <property type="match status" value="1"/>
</dbReference>
<dbReference type="InterPro" id="IPR001054">
    <property type="entry name" value="A/G_cyclase"/>
</dbReference>
<dbReference type="Gene3D" id="3.30.70.1230">
    <property type="entry name" value="Nucleotide cyclase"/>
    <property type="match status" value="1"/>
</dbReference>
<keyword evidence="1" id="KW-0472">Membrane</keyword>
<comment type="caution">
    <text evidence="3">The sequence shown here is derived from an EMBL/GenBank/DDBJ whole genome shotgun (WGS) entry which is preliminary data.</text>
</comment>
<dbReference type="InterPro" id="IPR050697">
    <property type="entry name" value="Adenylyl/Guanylyl_Cyclase_3/4"/>
</dbReference>
<organism evidence="3 4">
    <name type="scientific">Halobacteriovorax vibrionivorans</name>
    <dbReference type="NCBI Taxonomy" id="2152716"/>
    <lineage>
        <taxon>Bacteria</taxon>
        <taxon>Pseudomonadati</taxon>
        <taxon>Bdellovibrionota</taxon>
        <taxon>Bacteriovoracia</taxon>
        <taxon>Bacteriovoracales</taxon>
        <taxon>Halobacteriovoraceae</taxon>
        <taxon>Halobacteriovorax</taxon>
    </lineage>
</organism>
<sequence>MKNIVKNIGLFIIIIFSCVSVFFSLYSKDYEAKWSDLTSYASFFENRFYDFRMLQTMHKRKPHPKIILADIDDDSIKKLNSWPIPRTKWAEMLKKLRGYGAKIVAFDVFFSEDSMTCNGQNPDDDLVAAIEYFQEVPNNRVILPYNLQVGGTEHYTSIPDDLYIFALTTKVGGANYEMYPTFISDSVYPLQKLIDAETSLGFIEATADTDGVIRHYKALAFPYGEVHVPSYGLTAYMHWIGEFDEYDDPSKMDKVFKTQLDLSTAGGKPILKTKKGDIELNLKGETKVRWTGGEETYKRIPIYDIITKDPNDEELKDLFEDALVFVGATAYGAHDLRNTPVHPMLPGVMVHMNFAQMLIDGYYFKPFKESAKLSWLLLIISVIILLLVQLKENPIYDLAILVVLVTVLFYADTYYFVEQGYETKLFWCFFALTMCYGWNTIVNFYMANQDKAFLKNAFGNYISPELIDEMYESGHAPTLGGTSGIRTAYFTDIQGFSSFSEKLSATQLVELLNEYLTAMTDILLEEKGTLDKYEGDAIIAFFGAPMELPDHAQRSCMVAHRMQEKLLELRKKWVSEGDKWPKIVHDMRMRIGINSGDIVTGNMGSASRMNYTMMGDSVNLAARLEESAKQYGIFTQVAKETVEMAGDKFLWRELDTIKVVGKSIPVTTYDLLGLKETAPDYLKELSEKFSAAILLYKAQKWDEAIELFKVTLELEYMRFPDLKGVKTNPSEIYIKRCEDYKKLPPPPEWDGVFTLTSK</sequence>